<dbReference type="EMBL" id="RXIF01000004">
    <property type="protein sequence ID" value="RZN64821.1"/>
    <property type="molecule type" value="Genomic_DNA"/>
</dbReference>
<feature type="domain" description="DUF5616" evidence="2">
    <location>
        <begin position="70"/>
        <end position="206"/>
    </location>
</feature>
<protein>
    <submittedName>
        <fullName evidence="3">DUF434 domain-containing protein</fullName>
    </submittedName>
</protein>
<organism evidence="3 4">
    <name type="scientific">Methanoliparum thermophilum</name>
    <dbReference type="NCBI Taxonomy" id="2491083"/>
    <lineage>
        <taxon>Archaea</taxon>
        <taxon>Methanobacteriati</taxon>
        <taxon>Methanobacteriota</taxon>
        <taxon>Candidatus Methanoliparia</taxon>
        <taxon>Candidatus Methanoliparales</taxon>
        <taxon>Candidatus Methanoliparaceae</taxon>
        <taxon>Candidatus Methanoliparum</taxon>
    </lineage>
</organism>
<sequence length="236" mass="27493">MIDINRILTRLEDPILDVRYLLDRKYPKKSVITYVSNHYGLTKDDRNILARIACKKDVADDRKRKVVSIESIYNKKLFIDGFNVLITVESLILGYPVFLCDDGILKDVRSLFHRYKMGLMTREALYKIETITSKYNPKEILIIFDSQISKSGELSKLTRDIFNKDNCFVFISKNTDKDIIENSKKEIVATSDGIIIDNVEKVIDIPIYIANEFKYNYYIPTRARYGRYNQSEIGVC</sequence>
<dbReference type="InterPro" id="IPR007368">
    <property type="entry name" value="DUF434"/>
</dbReference>
<proteinExistence type="predicted"/>
<name>A0A520KSC0_METT2</name>
<reference evidence="3 4" key="1">
    <citation type="journal article" date="2019" name="Nat. Microbiol.">
        <title>Wide diversity of methane and short-chain alkane metabolisms in uncultured archaea.</title>
        <authorList>
            <person name="Borrel G."/>
            <person name="Adam P.S."/>
            <person name="McKay L.J."/>
            <person name="Chen L.X."/>
            <person name="Sierra-Garcia I.N."/>
            <person name="Sieber C.M."/>
            <person name="Letourneur Q."/>
            <person name="Ghozlane A."/>
            <person name="Andersen G.L."/>
            <person name="Li W.J."/>
            <person name="Hallam S.J."/>
            <person name="Muyzer G."/>
            <person name="de Oliveira V.M."/>
            <person name="Inskeep W.P."/>
            <person name="Banfield J.F."/>
            <person name="Gribaldo S."/>
        </authorList>
    </citation>
    <scope>NUCLEOTIDE SEQUENCE [LARGE SCALE GENOMIC DNA]</scope>
    <source>
        <strain evidence="3">NM1a</strain>
    </source>
</reference>
<dbReference type="Pfam" id="PF04256">
    <property type="entry name" value="DUF434"/>
    <property type="match status" value="1"/>
</dbReference>
<evidence type="ECO:0000259" key="2">
    <source>
        <dbReference type="Pfam" id="PF18481"/>
    </source>
</evidence>
<dbReference type="InterPro" id="IPR041652">
    <property type="entry name" value="DUF5616"/>
</dbReference>
<dbReference type="Pfam" id="PF18481">
    <property type="entry name" value="DUF5616"/>
    <property type="match status" value="1"/>
</dbReference>
<gene>
    <name evidence="3" type="ORF">EF806_01865</name>
</gene>
<dbReference type="Proteomes" id="UP000317158">
    <property type="component" value="Unassembled WGS sequence"/>
</dbReference>
<evidence type="ECO:0000313" key="4">
    <source>
        <dbReference type="Proteomes" id="UP000317158"/>
    </source>
</evidence>
<dbReference type="PANTHER" id="PTHR42252:SF1">
    <property type="entry name" value="DUF434 DOMAIN-CONTAINING PROTEIN"/>
    <property type="match status" value="1"/>
</dbReference>
<dbReference type="AlphaFoldDB" id="A0A520KSC0"/>
<accession>A0A520KSC0</accession>
<evidence type="ECO:0000313" key="3">
    <source>
        <dbReference type="EMBL" id="RZN64821.1"/>
    </source>
</evidence>
<feature type="domain" description="DUF434" evidence="1">
    <location>
        <begin position="10"/>
        <end position="65"/>
    </location>
</feature>
<evidence type="ECO:0000259" key="1">
    <source>
        <dbReference type="Pfam" id="PF04256"/>
    </source>
</evidence>
<comment type="caution">
    <text evidence="3">The sequence shown here is derived from an EMBL/GenBank/DDBJ whole genome shotgun (WGS) entry which is preliminary data.</text>
</comment>
<dbReference type="PANTHER" id="PTHR42252">
    <property type="entry name" value="DUF5616 DOMAIN-CONTAINING PROTEIN"/>
    <property type="match status" value="1"/>
</dbReference>